<dbReference type="PROSITE" id="PS51257">
    <property type="entry name" value="PROKAR_LIPOPROTEIN"/>
    <property type="match status" value="1"/>
</dbReference>
<accession>A0A009IB62</accession>
<feature type="compositionally biased region" description="Basic and acidic residues" evidence="1">
    <location>
        <begin position="52"/>
        <end position="67"/>
    </location>
</feature>
<feature type="region of interest" description="Disordered" evidence="1">
    <location>
        <begin position="24"/>
        <end position="67"/>
    </location>
</feature>
<keyword evidence="2" id="KW-0732">Signal</keyword>
<dbReference type="Proteomes" id="UP000020595">
    <property type="component" value="Unassembled WGS sequence"/>
</dbReference>
<feature type="region of interest" description="Disordered" evidence="1">
    <location>
        <begin position="105"/>
        <end position="126"/>
    </location>
</feature>
<evidence type="ECO:0000256" key="2">
    <source>
        <dbReference type="SAM" id="SignalP"/>
    </source>
</evidence>
<gene>
    <name evidence="3" type="ORF">J512_0030</name>
</gene>
<feature type="compositionally biased region" description="Basic and acidic residues" evidence="1">
    <location>
        <begin position="31"/>
        <end position="43"/>
    </location>
</feature>
<dbReference type="PATRIC" id="fig|1310613.3.peg.30"/>
<feature type="chain" id="PRO_5001446674" description="Acid shock protein" evidence="2">
    <location>
        <begin position="22"/>
        <end position="126"/>
    </location>
</feature>
<comment type="caution">
    <text evidence="3">The sequence shown here is derived from an EMBL/GenBank/DDBJ whole genome shotgun (WGS) entry which is preliminary data.</text>
</comment>
<organism evidence="3 4">
    <name type="scientific">Acinetobacter baumannii (strain 1295743)</name>
    <dbReference type="NCBI Taxonomy" id="1310613"/>
    <lineage>
        <taxon>Bacteria</taxon>
        <taxon>Pseudomonadati</taxon>
        <taxon>Pseudomonadota</taxon>
        <taxon>Gammaproteobacteria</taxon>
        <taxon>Moraxellales</taxon>
        <taxon>Moraxellaceae</taxon>
        <taxon>Acinetobacter</taxon>
        <taxon>Acinetobacter calcoaceticus/baumannii complex</taxon>
    </lineage>
</organism>
<evidence type="ECO:0000313" key="4">
    <source>
        <dbReference type="Proteomes" id="UP000020595"/>
    </source>
</evidence>
<name>A0A009IB62_ACIB9</name>
<evidence type="ECO:0000313" key="3">
    <source>
        <dbReference type="EMBL" id="EXB07636.1"/>
    </source>
</evidence>
<protein>
    <recommendedName>
        <fullName evidence="5">Acid shock protein</fullName>
    </recommendedName>
</protein>
<dbReference type="EMBL" id="JEWH01000001">
    <property type="protein sequence ID" value="EXB07636.1"/>
    <property type="molecule type" value="Genomic_DNA"/>
</dbReference>
<feature type="signal peptide" evidence="2">
    <location>
        <begin position="1"/>
        <end position="21"/>
    </location>
</feature>
<evidence type="ECO:0000256" key="1">
    <source>
        <dbReference type="SAM" id="MobiDB-lite"/>
    </source>
</evidence>
<sequence length="126" mass="13950">MKMTAKIALFSAAIVTMGSLAACQSTTQPPKPEHGMMQDGPRDGHHHRMKHREFTPEQKAAWEQHRAERKARFEQIQKACEGKAVGQTVNVQVGDKTLEGTCNLRFEPKRPQPPVNAPAPVATQAK</sequence>
<evidence type="ECO:0008006" key="5">
    <source>
        <dbReference type="Google" id="ProtNLM"/>
    </source>
</evidence>
<proteinExistence type="predicted"/>
<dbReference type="RefSeq" id="WP_000784268.1">
    <property type="nucleotide sequence ID" value="NZ_JEWH01000001.1"/>
</dbReference>
<dbReference type="AlphaFoldDB" id="A0A009IB62"/>
<reference evidence="3 4" key="1">
    <citation type="submission" date="2014-02" db="EMBL/GenBank/DDBJ databases">
        <title>Comparative genomics and transcriptomics to identify genetic mechanisms underlying the emergence of carbapenem resistant Acinetobacter baumannii (CRAb).</title>
        <authorList>
            <person name="Harris A.D."/>
            <person name="Johnson K.J."/>
            <person name="George J."/>
            <person name="Shefchek K."/>
            <person name="Daugherty S.C."/>
            <person name="Parankush S."/>
            <person name="Sadzewicz L."/>
            <person name="Tallon L."/>
            <person name="Sengamalay N."/>
            <person name="Hazen T.H."/>
            <person name="Rasko D.A."/>
        </authorList>
    </citation>
    <scope>NUCLEOTIDE SEQUENCE [LARGE SCALE GENOMIC DNA]</scope>
    <source>
        <strain evidence="3 4">1295743</strain>
    </source>
</reference>